<proteinExistence type="predicted"/>
<dbReference type="InterPro" id="IPR016169">
    <property type="entry name" value="FAD-bd_PCMH_sub2"/>
</dbReference>
<evidence type="ECO:0000259" key="6">
    <source>
        <dbReference type="PROSITE" id="PS51387"/>
    </source>
</evidence>
<name>A0A450UFY9_9GAMM</name>
<dbReference type="Gene3D" id="1.10.45.10">
    <property type="entry name" value="Vanillyl-alcohol Oxidase, Chain A, domain 4"/>
    <property type="match status" value="1"/>
</dbReference>
<evidence type="ECO:0000256" key="1">
    <source>
        <dbReference type="ARBA" id="ARBA00001974"/>
    </source>
</evidence>
<dbReference type="PANTHER" id="PTHR11748">
    <property type="entry name" value="D-LACTATE DEHYDROGENASE"/>
    <property type="match status" value="1"/>
</dbReference>
<sequence>MTGSNDMSVRLEDIIAGASGGAEQGPFQIIGGGTKHFLGREASGAPLSVAEHRGIVSFEPKELVITARCGTRLAEIESILAERHQMLPFEPPHFGAEATLGGTICAGLSGPRRPYTGSARDFVLGVRLLNERGEQRFGGQVMKNVAGYDVGRLMVGAMGTLGILLEVSLRVLPIPAEEITLVREHTPAEVIDVMNTWAGRPLPLSGACFDSERLYVRLSGAASATRSARGQLGGELLEPTDGPGLDGPDGLDNRDNNGNDHDRDRNHHHRFWYDVREQRHAFFPEMTASEPLWRLSVPPASPPLPLSGRWFIEWGGGQRWLRSDLPGTEIRKAVSAVRGHATLFRGGDRKGEVFHPLAPGLARLHQRVKQAFDPHGLFNPGRLYSTL</sequence>
<evidence type="ECO:0000256" key="3">
    <source>
        <dbReference type="ARBA" id="ARBA00022827"/>
    </source>
</evidence>
<dbReference type="InterPro" id="IPR036318">
    <property type="entry name" value="FAD-bd_PCMH-like_sf"/>
</dbReference>
<feature type="domain" description="FAD-binding PCMH-type" evidence="6">
    <location>
        <begin position="1"/>
        <end position="174"/>
    </location>
</feature>
<dbReference type="Pfam" id="PF02913">
    <property type="entry name" value="FAD-oxidase_C"/>
    <property type="match status" value="1"/>
</dbReference>
<dbReference type="NCBIfam" id="NF008439">
    <property type="entry name" value="PRK11282.1"/>
    <property type="match status" value="1"/>
</dbReference>
<dbReference type="InterPro" id="IPR006094">
    <property type="entry name" value="Oxid_FAD_bind_N"/>
</dbReference>
<organism evidence="7">
    <name type="scientific">Candidatus Kentrum sp. LFY</name>
    <dbReference type="NCBI Taxonomy" id="2126342"/>
    <lineage>
        <taxon>Bacteria</taxon>
        <taxon>Pseudomonadati</taxon>
        <taxon>Pseudomonadota</taxon>
        <taxon>Gammaproteobacteria</taxon>
        <taxon>Candidatus Kentrum</taxon>
    </lineage>
</organism>
<dbReference type="GO" id="GO:0071949">
    <property type="term" value="F:FAD binding"/>
    <property type="evidence" value="ECO:0007669"/>
    <property type="project" value="InterPro"/>
</dbReference>
<dbReference type="InterPro" id="IPR016164">
    <property type="entry name" value="FAD-linked_Oxase-like_C"/>
</dbReference>
<dbReference type="InterPro" id="IPR004113">
    <property type="entry name" value="FAD-bd_oxidored_4_C"/>
</dbReference>
<gene>
    <name evidence="7" type="ORF">BECKLFY1418B_GA0070995_102531</name>
</gene>
<keyword evidence="4" id="KW-0560">Oxidoreductase</keyword>
<dbReference type="EMBL" id="CAADFF010000025">
    <property type="protein sequence ID" value="VFJ91372.1"/>
    <property type="molecule type" value="Genomic_DNA"/>
</dbReference>
<evidence type="ECO:0000256" key="5">
    <source>
        <dbReference type="SAM" id="MobiDB-lite"/>
    </source>
</evidence>
<dbReference type="SUPFAM" id="SSF55103">
    <property type="entry name" value="FAD-linked oxidases, C-terminal domain"/>
    <property type="match status" value="1"/>
</dbReference>
<dbReference type="GO" id="GO:0016491">
    <property type="term" value="F:oxidoreductase activity"/>
    <property type="evidence" value="ECO:0007669"/>
    <property type="project" value="UniProtKB-KW"/>
</dbReference>
<dbReference type="InterPro" id="IPR016166">
    <property type="entry name" value="FAD-bd_PCMH"/>
</dbReference>
<feature type="compositionally biased region" description="Low complexity" evidence="5">
    <location>
        <begin position="241"/>
        <end position="250"/>
    </location>
</feature>
<comment type="cofactor">
    <cofactor evidence="1">
        <name>FAD</name>
        <dbReference type="ChEBI" id="CHEBI:57692"/>
    </cofactor>
</comment>
<dbReference type="PROSITE" id="PS51387">
    <property type="entry name" value="FAD_PCMH"/>
    <property type="match status" value="1"/>
</dbReference>
<keyword evidence="3" id="KW-0274">FAD</keyword>
<dbReference type="InterPro" id="IPR016171">
    <property type="entry name" value="Vanillyl_alc_oxidase_C-sub2"/>
</dbReference>
<dbReference type="Pfam" id="PF01565">
    <property type="entry name" value="FAD_binding_4"/>
    <property type="match status" value="1"/>
</dbReference>
<keyword evidence="2" id="KW-0285">Flavoprotein</keyword>
<evidence type="ECO:0000256" key="2">
    <source>
        <dbReference type="ARBA" id="ARBA00022630"/>
    </source>
</evidence>
<feature type="region of interest" description="Disordered" evidence="5">
    <location>
        <begin position="228"/>
        <end position="266"/>
    </location>
</feature>
<dbReference type="PANTHER" id="PTHR11748:SF103">
    <property type="entry name" value="GLYCOLATE OXIDASE SUBUNIT GLCE"/>
    <property type="match status" value="1"/>
</dbReference>
<dbReference type="Gene3D" id="3.30.465.10">
    <property type="match status" value="1"/>
</dbReference>
<accession>A0A450UFY9</accession>
<dbReference type="AlphaFoldDB" id="A0A450UFY9"/>
<feature type="compositionally biased region" description="Basic and acidic residues" evidence="5">
    <location>
        <begin position="251"/>
        <end position="266"/>
    </location>
</feature>
<reference evidence="7" key="1">
    <citation type="submission" date="2019-02" db="EMBL/GenBank/DDBJ databases">
        <authorList>
            <person name="Gruber-Vodicka R. H."/>
            <person name="Seah K. B. B."/>
        </authorList>
    </citation>
    <scope>NUCLEOTIDE SEQUENCE</scope>
    <source>
        <strain evidence="7">BECK_M7</strain>
    </source>
</reference>
<evidence type="ECO:0000313" key="7">
    <source>
        <dbReference type="EMBL" id="VFJ91372.1"/>
    </source>
</evidence>
<protein>
    <submittedName>
        <fullName evidence="7">Glycolate oxidase FAD binding subunit</fullName>
    </submittedName>
</protein>
<evidence type="ECO:0000256" key="4">
    <source>
        <dbReference type="ARBA" id="ARBA00023002"/>
    </source>
</evidence>
<dbReference type="SUPFAM" id="SSF56176">
    <property type="entry name" value="FAD-binding/transporter-associated domain-like"/>
    <property type="match status" value="1"/>
</dbReference>